<organism evidence="2 3">
    <name type="scientific">Roseivivax halotolerans</name>
    <dbReference type="NCBI Taxonomy" id="93684"/>
    <lineage>
        <taxon>Bacteria</taxon>
        <taxon>Pseudomonadati</taxon>
        <taxon>Pseudomonadota</taxon>
        <taxon>Alphaproteobacteria</taxon>
        <taxon>Rhodobacterales</taxon>
        <taxon>Roseobacteraceae</taxon>
        <taxon>Roseivivax</taxon>
    </lineage>
</organism>
<keyword evidence="3" id="KW-1185">Reference proteome</keyword>
<keyword evidence="1" id="KW-0472">Membrane</keyword>
<keyword evidence="1" id="KW-1133">Transmembrane helix</keyword>
<accession>A0A1I5XSE9</accession>
<dbReference type="STRING" id="93684.SAMN05421853_10486"/>
<proteinExistence type="predicted"/>
<keyword evidence="1" id="KW-0812">Transmembrane</keyword>
<gene>
    <name evidence="2" type="ORF">SAMN05421853_10486</name>
</gene>
<feature type="transmembrane region" description="Helical" evidence="1">
    <location>
        <begin position="32"/>
        <end position="51"/>
    </location>
</feature>
<evidence type="ECO:0000256" key="1">
    <source>
        <dbReference type="SAM" id="Phobius"/>
    </source>
</evidence>
<evidence type="ECO:0000313" key="3">
    <source>
        <dbReference type="Proteomes" id="UP000243106"/>
    </source>
</evidence>
<name>A0A1I5XSE9_9RHOB</name>
<feature type="transmembrane region" description="Helical" evidence="1">
    <location>
        <begin position="7"/>
        <end position="26"/>
    </location>
</feature>
<dbReference type="RefSeq" id="WP_093010199.1">
    <property type="nucleotide sequence ID" value="NZ_FOXV01000004.1"/>
</dbReference>
<evidence type="ECO:0000313" key="2">
    <source>
        <dbReference type="EMBL" id="SFQ34868.1"/>
    </source>
</evidence>
<protein>
    <submittedName>
        <fullName evidence="2">Uncharacterized protein</fullName>
    </submittedName>
</protein>
<reference evidence="3" key="1">
    <citation type="submission" date="2016-10" db="EMBL/GenBank/DDBJ databases">
        <authorList>
            <person name="Varghese N."/>
            <person name="Submissions S."/>
        </authorList>
    </citation>
    <scope>NUCLEOTIDE SEQUENCE [LARGE SCALE GENOMIC DNA]</scope>
    <source>
        <strain evidence="3">JCM 10271</strain>
    </source>
</reference>
<dbReference type="Proteomes" id="UP000243106">
    <property type="component" value="Unassembled WGS sequence"/>
</dbReference>
<dbReference type="AlphaFoldDB" id="A0A1I5XSE9"/>
<sequence length="62" mass="6184">MVIMSLIASSFAGIIAGFMAIMFFGFGAGGALVLYLLCAGIGTMAGVASAVRQDAASTDQGY</sequence>
<dbReference type="EMBL" id="FOXV01000004">
    <property type="protein sequence ID" value="SFQ34868.1"/>
    <property type="molecule type" value="Genomic_DNA"/>
</dbReference>